<feature type="compositionally biased region" description="Basic and acidic residues" evidence="1">
    <location>
        <begin position="84"/>
        <end position="105"/>
    </location>
</feature>
<dbReference type="Proteomes" id="UP000314294">
    <property type="component" value="Unassembled WGS sequence"/>
</dbReference>
<accession>A0A4Z2EYP8</accession>
<dbReference type="AlphaFoldDB" id="A0A4Z2EYP8"/>
<proteinExistence type="predicted"/>
<sequence>MLRVKLASQQLPAGIPGMGATVNKHDGSSFILFLLTVMIWNRNPANALSRTLPELLVMVTRSITEKERRYHSDTQLQVKLSDAYERSPTKDDRVLVSSPTKDDPRVVNGEGHAGAFQLTSEVFGVSALRFTELLI</sequence>
<reference evidence="2 3" key="1">
    <citation type="submission" date="2019-03" db="EMBL/GenBank/DDBJ databases">
        <title>First draft genome of Liparis tanakae, snailfish: a comprehensive survey of snailfish specific genes.</title>
        <authorList>
            <person name="Kim W."/>
            <person name="Song I."/>
            <person name="Jeong J.-H."/>
            <person name="Kim D."/>
            <person name="Kim S."/>
            <person name="Ryu S."/>
            <person name="Song J.Y."/>
            <person name="Lee S.K."/>
        </authorList>
    </citation>
    <scope>NUCLEOTIDE SEQUENCE [LARGE SCALE GENOMIC DNA]</scope>
    <source>
        <tissue evidence="2">Muscle</tissue>
    </source>
</reference>
<organism evidence="2 3">
    <name type="scientific">Liparis tanakae</name>
    <name type="common">Tanaka's snailfish</name>
    <dbReference type="NCBI Taxonomy" id="230148"/>
    <lineage>
        <taxon>Eukaryota</taxon>
        <taxon>Metazoa</taxon>
        <taxon>Chordata</taxon>
        <taxon>Craniata</taxon>
        <taxon>Vertebrata</taxon>
        <taxon>Euteleostomi</taxon>
        <taxon>Actinopterygii</taxon>
        <taxon>Neopterygii</taxon>
        <taxon>Teleostei</taxon>
        <taxon>Neoteleostei</taxon>
        <taxon>Acanthomorphata</taxon>
        <taxon>Eupercaria</taxon>
        <taxon>Perciformes</taxon>
        <taxon>Cottioidei</taxon>
        <taxon>Cottales</taxon>
        <taxon>Liparidae</taxon>
        <taxon>Liparis</taxon>
    </lineage>
</organism>
<feature type="region of interest" description="Disordered" evidence="1">
    <location>
        <begin position="84"/>
        <end position="107"/>
    </location>
</feature>
<evidence type="ECO:0000313" key="3">
    <source>
        <dbReference type="Proteomes" id="UP000314294"/>
    </source>
</evidence>
<comment type="caution">
    <text evidence="2">The sequence shown here is derived from an EMBL/GenBank/DDBJ whole genome shotgun (WGS) entry which is preliminary data.</text>
</comment>
<protein>
    <submittedName>
        <fullName evidence="2">Uncharacterized protein</fullName>
    </submittedName>
</protein>
<dbReference type="EMBL" id="SRLO01002069">
    <property type="protein sequence ID" value="TNN33989.1"/>
    <property type="molecule type" value="Genomic_DNA"/>
</dbReference>
<evidence type="ECO:0000313" key="2">
    <source>
        <dbReference type="EMBL" id="TNN33989.1"/>
    </source>
</evidence>
<gene>
    <name evidence="2" type="ORF">EYF80_055847</name>
</gene>
<name>A0A4Z2EYP8_9TELE</name>
<keyword evidence="3" id="KW-1185">Reference proteome</keyword>
<evidence type="ECO:0000256" key="1">
    <source>
        <dbReference type="SAM" id="MobiDB-lite"/>
    </source>
</evidence>